<dbReference type="RefSeq" id="WP_066969335.1">
    <property type="nucleotide sequence ID" value="NZ_NWUF01000038.1"/>
</dbReference>
<gene>
    <name evidence="2" type="ORF">COO09_22630</name>
</gene>
<dbReference type="Gene3D" id="1.10.12.10">
    <property type="entry name" value="Lyase 2-enoyl-coa Hydratase, Chain A, domain 2"/>
    <property type="match status" value="1"/>
</dbReference>
<name>A0A2A4FQJ6_9SPHN</name>
<evidence type="ECO:0000313" key="2">
    <source>
        <dbReference type="EMBL" id="PCE39994.1"/>
    </source>
</evidence>
<dbReference type="KEGG" id="rdi:CMV14_10010"/>
<comment type="caution">
    <text evidence="2">The sequence shown here is derived from an EMBL/GenBank/DDBJ whole genome shotgun (WGS) entry which is preliminary data.</text>
</comment>
<dbReference type="EMBL" id="NWUF01000038">
    <property type="protein sequence ID" value="PCE39994.1"/>
    <property type="molecule type" value="Genomic_DNA"/>
</dbReference>
<dbReference type="GO" id="GO:0004300">
    <property type="term" value="F:enoyl-CoA hydratase activity"/>
    <property type="evidence" value="ECO:0007669"/>
    <property type="project" value="UniProtKB-EC"/>
</dbReference>
<dbReference type="Gene3D" id="3.90.226.10">
    <property type="entry name" value="2-enoyl-CoA Hydratase, Chain A, domain 1"/>
    <property type="match status" value="1"/>
</dbReference>
<evidence type="ECO:0000313" key="3">
    <source>
        <dbReference type="Proteomes" id="UP000218934"/>
    </source>
</evidence>
<dbReference type="CDD" id="cd06558">
    <property type="entry name" value="crotonase-like"/>
    <property type="match status" value="1"/>
</dbReference>
<dbReference type="EC" id="4.2.1.17" evidence="2"/>
<reference evidence="2 3" key="1">
    <citation type="submission" date="2017-09" db="EMBL/GenBank/DDBJ databases">
        <title>The Catabolism of 3,6-Dichlorosalicylic acid is Initiated by the Cytochrome P450 Monooxygenase DsmABC in Rhizorhabdus dicambivorans Ndbn-20.</title>
        <authorList>
            <person name="Na L."/>
        </authorList>
    </citation>
    <scope>NUCLEOTIDE SEQUENCE [LARGE SCALE GENOMIC DNA]</scope>
    <source>
        <strain evidence="2 3">Ndbn-20m</strain>
    </source>
</reference>
<dbReference type="PANTHER" id="PTHR43459:SF1">
    <property type="entry name" value="EG:BACN32G11.4 PROTEIN"/>
    <property type="match status" value="1"/>
</dbReference>
<comment type="similarity">
    <text evidence="1">Belongs to the enoyl-CoA hydratase/isomerase family.</text>
</comment>
<proteinExistence type="inferred from homology"/>
<protein>
    <submittedName>
        <fullName evidence="2">2-(1,2-epoxy-1,2-dihydrophenyl)acetyl-CoA isomerase</fullName>
        <ecNumber evidence="2">4.2.1.17</ecNumber>
    </submittedName>
</protein>
<dbReference type="Pfam" id="PF00378">
    <property type="entry name" value="ECH_1"/>
    <property type="match status" value="1"/>
</dbReference>
<sequence length="259" mass="27798">MTYEAIRLDIEGPLATITLNRPERLNASSQQMVDEIADALDHLGGARAVVITGAGRAFCAGADMQTTGQDDSPGDTIYRRLSRHYSATLLKLSRLHVPVITAVNGPAVGMGCSLALCGDLVIASENAFFLQGFVNVGLAADGGASWLLPRLVGRSRAMEMMLLGERVSARQAVEWGMIYKCADAESFTDETRTLALRLANGPTLAIATVRRQVAAALESSFANALLAEAEGQRDAMVTWDAAEGRRAFIEKRQPLFEGR</sequence>
<dbReference type="OrthoDB" id="9781757at2"/>
<dbReference type="SUPFAM" id="SSF52096">
    <property type="entry name" value="ClpP/crotonase"/>
    <property type="match status" value="1"/>
</dbReference>
<dbReference type="InterPro" id="IPR014748">
    <property type="entry name" value="Enoyl-CoA_hydra_C"/>
</dbReference>
<dbReference type="Proteomes" id="UP000218934">
    <property type="component" value="Unassembled WGS sequence"/>
</dbReference>
<dbReference type="AlphaFoldDB" id="A0A2A4FQJ6"/>
<organism evidence="2 3">
    <name type="scientific">Rhizorhabdus dicambivorans</name>
    <dbReference type="NCBI Taxonomy" id="1850238"/>
    <lineage>
        <taxon>Bacteria</taxon>
        <taxon>Pseudomonadati</taxon>
        <taxon>Pseudomonadota</taxon>
        <taxon>Alphaproteobacteria</taxon>
        <taxon>Sphingomonadales</taxon>
        <taxon>Sphingomonadaceae</taxon>
        <taxon>Rhizorhabdus</taxon>
    </lineage>
</organism>
<dbReference type="PANTHER" id="PTHR43459">
    <property type="entry name" value="ENOYL-COA HYDRATASE"/>
    <property type="match status" value="1"/>
</dbReference>
<evidence type="ECO:0000256" key="1">
    <source>
        <dbReference type="ARBA" id="ARBA00005254"/>
    </source>
</evidence>
<accession>A0A2A4FQJ6</accession>
<dbReference type="InterPro" id="IPR029045">
    <property type="entry name" value="ClpP/crotonase-like_dom_sf"/>
</dbReference>
<dbReference type="InterPro" id="IPR001753">
    <property type="entry name" value="Enoyl-CoA_hydra/iso"/>
</dbReference>
<dbReference type="GO" id="GO:0016853">
    <property type="term" value="F:isomerase activity"/>
    <property type="evidence" value="ECO:0007669"/>
    <property type="project" value="UniProtKB-KW"/>
</dbReference>
<keyword evidence="2" id="KW-0456">Lyase</keyword>
<keyword evidence="2" id="KW-0413">Isomerase</keyword>
<keyword evidence="3" id="KW-1185">Reference proteome</keyword>